<organism evidence="2 3">
    <name type="scientific">Acinetobacter halotolerans</name>
    <dbReference type="NCBI Taxonomy" id="1752076"/>
    <lineage>
        <taxon>Bacteria</taxon>
        <taxon>Pseudomonadati</taxon>
        <taxon>Pseudomonadota</taxon>
        <taxon>Gammaproteobacteria</taxon>
        <taxon>Moraxellales</taxon>
        <taxon>Moraxellaceae</taxon>
        <taxon>Acinetobacter</taxon>
    </lineage>
</organism>
<dbReference type="Proteomes" id="UP000292110">
    <property type="component" value="Unassembled WGS sequence"/>
</dbReference>
<keyword evidence="1" id="KW-0812">Transmembrane</keyword>
<feature type="transmembrane region" description="Helical" evidence="1">
    <location>
        <begin position="5"/>
        <end position="22"/>
    </location>
</feature>
<protein>
    <submittedName>
        <fullName evidence="2">Uncharacterized protein</fullName>
    </submittedName>
</protein>
<dbReference type="EMBL" id="SGIM01000003">
    <property type="protein sequence ID" value="RZF54475.1"/>
    <property type="molecule type" value="Genomic_DNA"/>
</dbReference>
<dbReference type="AlphaFoldDB" id="A0A4Q6XHZ4"/>
<evidence type="ECO:0000256" key="1">
    <source>
        <dbReference type="SAM" id="Phobius"/>
    </source>
</evidence>
<keyword evidence="3" id="KW-1185">Reference proteome</keyword>
<dbReference type="RefSeq" id="WP_130161364.1">
    <property type="nucleotide sequence ID" value="NZ_SGIM01000003.1"/>
</dbReference>
<evidence type="ECO:0000313" key="2">
    <source>
        <dbReference type="EMBL" id="RZF54475.1"/>
    </source>
</evidence>
<name>A0A4Q6XHZ4_9GAMM</name>
<evidence type="ECO:0000313" key="3">
    <source>
        <dbReference type="Proteomes" id="UP000292110"/>
    </source>
</evidence>
<keyword evidence="1" id="KW-1133">Transmembrane helix</keyword>
<gene>
    <name evidence="2" type="ORF">EXE30_04440</name>
</gene>
<reference evidence="2 3" key="1">
    <citation type="submission" date="2019-02" db="EMBL/GenBank/DDBJ databases">
        <title>The draft genome of Acinetobacter halotolerans strain JCM 31009.</title>
        <authorList>
            <person name="Qin J."/>
            <person name="Feng Y."/>
            <person name="Nemec A."/>
            <person name="Zong Z."/>
        </authorList>
    </citation>
    <scope>NUCLEOTIDE SEQUENCE [LARGE SCALE GENOMIC DNA]</scope>
    <source>
        <strain evidence="2 3">JCM 31009</strain>
    </source>
</reference>
<proteinExistence type="predicted"/>
<keyword evidence="1" id="KW-0472">Membrane</keyword>
<sequence length="59" mass="6548">MLKKVGNLSVCLLFIASMFFLIRGAPSIDIVLITISLGLMMAAYLLASEFNLNLLKWTK</sequence>
<comment type="caution">
    <text evidence="2">The sequence shown here is derived from an EMBL/GenBank/DDBJ whole genome shotgun (WGS) entry which is preliminary data.</text>
</comment>
<accession>A0A4Q6XHZ4</accession>
<feature type="transmembrane region" description="Helical" evidence="1">
    <location>
        <begin position="28"/>
        <end position="47"/>
    </location>
</feature>